<proteinExistence type="predicted"/>
<dbReference type="PROSITE" id="PS00678">
    <property type="entry name" value="WD_REPEATS_1"/>
    <property type="match status" value="1"/>
</dbReference>
<dbReference type="InterPro" id="IPR020472">
    <property type="entry name" value="WD40_PAC1"/>
</dbReference>
<evidence type="ECO:0000256" key="2">
    <source>
        <dbReference type="ARBA" id="ARBA00022737"/>
    </source>
</evidence>
<sequence length="213" mass="22827">MIAFSPDGTKLASCSHDRTIRVWDIKSGTTVGSPFTGHSGRVWSIAFSHDGRWIASGGLNTDNNIMVWDTLTGSVVLGPLSGHTSHVNSLAFTPDDTRIASSSDDRTIRIWDAQPQNQAPDQNSAPELSVGPMAFLRNHTQLISCTSTGLLKVWDMHTGTTISREFEGQAEAAMIHSITVSAQDTLVAFGASDLTIRVCFVLGLMTPPSQSGI</sequence>
<keyword evidence="2" id="KW-0677">Repeat</keyword>
<dbReference type="Pfam" id="PF00400">
    <property type="entry name" value="WD40"/>
    <property type="match status" value="3"/>
</dbReference>
<dbReference type="OrthoDB" id="674604at2759"/>
<dbReference type="EMBL" id="JATN01000304">
    <property type="protein sequence ID" value="EUC66989.1"/>
    <property type="molecule type" value="Genomic_DNA"/>
</dbReference>
<dbReference type="PROSITE" id="PS50294">
    <property type="entry name" value="WD_REPEATS_REGION"/>
    <property type="match status" value="2"/>
</dbReference>
<dbReference type="PROSITE" id="PS50082">
    <property type="entry name" value="WD_REPEATS_2"/>
    <property type="match status" value="2"/>
</dbReference>
<evidence type="ECO:0000313" key="4">
    <source>
        <dbReference type="EMBL" id="EUC66989.1"/>
    </source>
</evidence>
<dbReference type="SUPFAM" id="SSF50978">
    <property type="entry name" value="WD40 repeat-like"/>
    <property type="match status" value="1"/>
</dbReference>
<dbReference type="InterPro" id="IPR015943">
    <property type="entry name" value="WD40/YVTN_repeat-like_dom_sf"/>
</dbReference>
<gene>
    <name evidence="4" type="ORF">RSOL_538570</name>
</gene>
<evidence type="ECO:0000256" key="1">
    <source>
        <dbReference type="ARBA" id="ARBA00022574"/>
    </source>
</evidence>
<name>X8JTD4_9AGAM</name>
<dbReference type="InterPro" id="IPR036322">
    <property type="entry name" value="WD40_repeat_dom_sf"/>
</dbReference>
<dbReference type="Gene3D" id="2.130.10.10">
    <property type="entry name" value="YVTN repeat-like/Quinoprotein amine dehydrogenase"/>
    <property type="match status" value="2"/>
</dbReference>
<dbReference type="PRINTS" id="PR00320">
    <property type="entry name" value="GPROTEINBRPT"/>
</dbReference>
<dbReference type="SMART" id="SM00320">
    <property type="entry name" value="WD40"/>
    <property type="match status" value="5"/>
</dbReference>
<comment type="caution">
    <text evidence="4">The sequence shown here is derived from an EMBL/GenBank/DDBJ whole genome shotgun (WGS) entry which is preliminary data.</text>
</comment>
<dbReference type="AlphaFoldDB" id="X8JTD4"/>
<evidence type="ECO:0000313" key="5">
    <source>
        <dbReference type="Proteomes" id="UP000030108"/>
    </source>
</evidence>
<keyword evidence="1 3" id="KW-0853">WD repeat</keyword>
<dbReference type="Proteomes" id="UP000030108">
    <property type="component" value="Unassembled WGS sequence"/>
</dbReference>
<accession>X8JTD4</accession>
<feature type="repeat" description="WD" evidence="3">
    <location>
        <begin position="1"/>
        <end position="33"/>
    </location>
</feature>
<feature type="repeat" description="WD" evidence="3">
    <location>
        <begin position="80"/>
        <end position="112"/>
    </location>
</feature>
<dbReference type="InterPro" id="IPR001680">
    <property type="entry name" value="WD40_rpt"/>
</dbReference>
<protein>
    <submittedName>
        <fullName evidence="4">Vegetative incompatibility protein HET-E-1, putative</fullName>
    </submittedName>
</protein>
<evidence type="ECO:0000256" key="3">
    <source>
        <dbReference type="PROSITE-ProRule" id="PRU00221"/>
    </source>
</evidence>
<dbReference type="PANTHER" id="PTHR22847">
    <property type="entry name" value="WD40 REPEAT PROTEIN"/>
    <property type="match status" value="1"/>
</dbReference>
<dbReference type="InterPro" id="IPR019775">
    <property type="entry name" value="WD40_repeat_CS"/>
</dbReference>
<organism evidence="4 5">
    <name type="scientific">Rhizoctonia solani AG-3 Rhs1AP</name>
    <dbReference type="NCBI Taxonomy" id="1086054"/>
    <lineage>
        <taxon>Eukaryota</taxon>
        <taxon>Fungi</taxon>
        <taxon>Dikarya</taxon>
        <taxon>Basidiomycota</taxon>
        <taxon>Agaricomycotina</taxon>
        <taxon>Agaricomycetes</taxon>
        <taxon>Cantharellales</taxon>
        <taxon>Ceratobasidiaceae</taxon>
        <taxon>Rhizoctonia</taxon>
    </lineage>
</organism>
<dbReference type="GO" id="GO:1990234">
    <property type="term" value="C:transferase complex"/>
    <property type="evidence" value="ECO:0007669"/>
    <property type="project" value="UniProtKB-ARBA"/>
</dbReference>
<reference evidence="5" key="1">
    <citation type="journal article" date="2014" name="Genome Announc.">
        <title>Draft genome sequence of the plant-pathogenic soil fungus Rhizoctonia solani anastomosis group 3 strain Rhs1AP.</title>
        <authorList>
            <person name="Cubeta M.A."/>
            <person name="Thomas E."/>
            <person name="Dean R.A."/>
            <person name="Jabaji S."/>
            <person name="Neate S.M."/>
            <person name="Tavantzis S."/>
            <person name="Toda T."/>
            <person name="Vilgalys R."/>
            <person name="Bharathan N."/>
            <person name="Fedorova-Abrams N."/>
            <person name="Pakala S.B."/>
            <person name="Pakala S.M."/>
            <person name="Zafar N."/>
            <person name="Joardar V."/>
            <person name="Losada L."/>
            <person name="Nierman W.C."/>
        </authorList>
    </citation>
    <scope>NUCLEOTIDE SEQUENCE [LARGE SCALE GENOMIC DNA]</scope>
    <source>
        <strain evidence="5">AG-3</strain>
    </source>
</reference>
<dbReference type="PANTHER" id="PTHR22847:SF637">
    <property type="entry name" value="WD REPEAT DOMAIN 5B"/>
    <property type="match status" value="1"/>
</dbReference>
<feature type="non-terminal residue" evidence="4">
    <location>
        <position position="213"/>
    </location>
</feature>